<evidence type="ECO:0000313" key="2">
    <source>
        <dbReference type="Proteomes" id="UP000003781"/>
    </source>
</evidence>
<dbReference type="EMBL" id="AAXW01000002">
    <property type="protein sequence ID" value="EAZ93386.1"/>
    <property type="molecule type" value="Genomic_DNA"/>
</dbReference>
<name>A3IHV4_9CHRO</name>
<accession>A3IHV4</accession>
<dbReference type="Proteomes" id="UP000003781">
    <property type="component" value="Unassembled WGS sequence"/>
</dbReference>
<evidence type="ECO:0000313" key="1">
    <source>
        <dbReference type="EMBL" id="EAZ93386.1"/>
    </source>
</evidence>
<sequence>MKGLISELPTATQLVEECHKLLSAIVSLLGF</sequence>
<gene>
    <name evidence="1" type="ORF">CY0110_16362</name>
</gene>
<protein>
    <submittedName>
        <fullName evidence="1">Uncharacterized protein</fullName>
    </submittedName>
</protein>
<reference evidence="1 2" key="1">
    <citation type="submission" date="2007-03" db="EMBL/GenBank/DDBJ databases">
        <authorList>
            <person name="Stal L."/>
            <person name="Ferriera S."/>
            <person name="Johnson J."/>
            <person name="Kravitz S."/>
            <person name="Beeson K."/>
            <person name="Sutton G."/>
            <person name="Rogers Y.-H."/>
            <person name="Friedman R."/>
            <person name="Frazier M."/>
            <person name="Venter J.C."/>
        </authorList>
    </citation>
    <scope>NUCLEOTIDE SEQUENCE [LARGE SCALE GENOMIC DNA]</scope>
    <source>
        <strain evidence="1 2">CCY0110</strain>
    </source>
</reference>
<proteinExistence type="predicted"/>
<keyword evidence="2" id="KW-1185">Reference proteome</keyword>
<comment type="caution">
    <text evidence="1">The sequence shown here is derived from an EMBL/GenBank/DDBJ whole genome shotgun (WGS) entry which is preliminary data.</text>
</comment>
<organism evidence="1 2">
    <name type="scientific">Crocosphaera chwakensis CCY0110</name>
    <dbReference type="NCBI Taxonomy" id="391612"/>
    <lineage>
        <taxon>Bacteria</taxon>
        <taxon>Bacillati</taxon>
        <taxon>Cyanobacteriota</taxon>
        <taxon>Cyanophyceae</taxon>
        <taxon>Oscillatoriophycideae</taxon>
        <taxon>Chroococcales</taxon>
        <taxon>Aphanothecaceae</taxon>
        <taxon>Crocosphaera</taxon>
        <taxon>Crocosphaera chwakensis</taxon>
    </lineage>
</organism>
<dbReference type="AlphaFoldDB" id="A3IHV4"/>